<reference evidence="6 7" key="1">
    <citation type="journal article" date="2020" name="IScience">
        <title>Genome Sequencing of the Endangered Kingdonia uniflora (Circaeasteraceae, Ranunculales) Reveals Potential Mechanisms of Evolutionary Specialization.</title>
        <authorList>
            <person name="Sun Y."/>
            <person name="Deng T."/>
            <person name="Zhang A."/>
            <person name="Moore M.J."/>
            <person name="Landis J.B."/>
            <person name="Lin N."/>
            <person name="Zhang H."/>
            <person name="Zhang X."/>
            <person name="Huang J."/>
            <person name="Zhang X."/>
            <person name="Sun H."/>
            <person name="Wang H."/>
        </authorList>
    </citation>
    <scope>NUCLEOTIDE SEQUENCE [LARGE SCALE GENOMIC DNA]</scope>
    <source>
        <strain evidence="6">TB1705</strain>
        <tissue evidence="6">Leaf</tissue>
    </source>
</reference>
<organism evidence="6 7">
    <name type="scientific">Kingdonia uniflora</name>
    <dbReference type="NCBI Taxonomy" id="39325"/>
    <lineage>
        <taxon>Eukaryota</taxon>
        <taxon>Viridiplantae</taxon>
        <taxon>Streptophyta</taxon>
        <taxon>Embryophyta</taxon>
        <taxon>Tracheophyta</taxon>
        <taxon>Spermatophyta</taxon>
        <taxon>Magnoliopsida</taxon>
        <taxon>Ranunculales</taxon>
        <taxon>Circaeasteraceae</taxon>
        <taxon>Kingdonia</taxon>
    </lineage>
</organism>
<dbReference type="SMART" id="SM00025">
    <property type="entry name" value="Pumilio"/>
    <property type="match status" value="8"/>
</dbReference>
<dbReference type="CDD" id="cd07920">
    <property type="entry name" value="Pumilio"/>
    <property type="match status" value="1"/>
</dbReference>
<dbReference type="FunFam" id="1.25.10.10:FF:000237">
    <property type="entry name" value="Pumilio homolog 9"/>
    <property type="match status" value="1"/>
</dbReference>
<name>A0A7J7LI99_9MAGN</name>
<dbReference type="InterPro" id="IPR011989">
    <property type="entry name" value="ARM-like"/>
</dbReference>
<dbReference type="Gene3D" id="1.25.10.10">
    <property type="entry name" value="Leucine-rich Repeat Variant"/>
    <property type="match status" value="1"/>
</dbReference>
<feature type="repeat" description="Pumilio" evidence="4">
    <location>
        <begin position="352"/>
        <end position="387"/>
    </location>
</feature>
<dbReference type="PROSITE" id="PS50302">
    <property type="entry name" value="PUM"/>
    <property type="match status" value="7"/>
</dbReference>
<dbReference type="InterPro" id="IPR001313">
    <property type="entry name" value="Pumilio_RNA-bd_rpt"/>
</dbReference>
<dbReference type="Pfam" id="PF00806">
    <property type="entry name" value="PUF"/>
    <property type="match status" value="8"/>
</dbReference>
<feature type="repeat" description="Pumilio" evidence="4">
    <location>
        <begin position="275"/>
        <end position="311"/>
    </location>
</feature>
<feature type="repeat" description="Pumilio" evidence="4">
    <location>
        <begin position="494"/>
        <end position="534"/>
    </location>
</feature>
<accession>A0A7J7LI99</accession>
<evidence type="ECO:0000256" key="3">
    <source>
        <dbReference type="ARBA" id="ARBA00058490"/>
    </source>
</evidence>
<dbReference type="InterPro" id="IPR016024">
    <property type="entry name" value="ARM-type_fold"/>
</dbReference>
<dbReference type="GO" id="GO:0005737">
    <property type="term" value="C:cytoplasm"/>
    <property type="evidence" value="ECO:0007669"/>
    <property type="project" value="TreeGrafter"/>
</dbReference>
<evidence type="ECO:0000256" key="4">
    <source>
        <dbReference type="PROSITE-ProRule" id="PRU00317"/>
    </source>
</evidence>
<sequence>MEISRPDQGGDETNDNAANNDLLRAIPSYNPINWQQNPSDQSLISPSLFISPWQEPYSINDAFSRFNLNVDTPVPAPALAPVSQYPMSSYFPQVPSPVPAQFSFNRAVNNQTGQNPVLGSSMINDPYALSLEQELERDIQIREALLQMRYSQLRAYQGYDGFDKLKRQVNRGGFVSENVGHCEKSCCYHKKQQPNKGYSHNQRFESWESSPGYLRKSNSVFSRYLYLLQQHTEIVNMEELRGYVIEMTKDQNGCRFLQKKFEEGKKEDIELIFSELKDGISELMVNPFGNYLVPKLLEVCNDQQITEMLCSMSRNECRIVYICLDPYGTRSMQKLMDHISEHPQLRSWFMSAVRPGVKRLSMNNNGHHIIQLCLQKFNYEDYQYLLETVASNCVEIGTNQYGCCVVQKSLEYSHGETKARILTSIIESALALSQDEYGNYVVQYLLGLNVYTKDLLAQLEGSFVSLSMQKFSSNVVEKFLKEAKPEYYKRIVKELIYSPDVLMLLQDAFGNYVIQSALDITFKGRGPLFNSILNIVQLHFPSLRNHLFGKRVITKVNQLTRRV</sequence>
<dbReference type="PANTHER" id="PTHR12537:SF63">
    <property type="entry name" value="PUMILIO HOMOLOG 15"/>
    <property type="match status" value="1"/>
</dbReference>
<feature type="repeat" description="Pumilio" evidence="4">
    <location>
        <begin position="458"/>
        <end position="493"/>
    </location>
</feature>
<comment type="function">
    <text evidence="3">Sequence-specific RNA-binding protein that regulates translation and mRNA stability by binding the 3'-UTR of target mRNAs.</text>
</comment>
<evidence type="ECO:0000313" key="7">
    <source>
        <dbReference type="Proteomes" id="UP000541444"/>
    </source>
</evidence>
<dbReference type="GO" id="GO:0003729">
    <property type="term" value="F:mRNA binding"/>
    <property type="evidence" value="ECO:0007669"/>
    <property type="project" value="TreeGrafter"/>
</dbReference>
<feature type="repeat" description="Pumilio" evidence="4">
    <location>
        <begin position="388"/>
        <end position="423"/>
    </location>
</feature>
<dbReference type="EMBL" id="JACGCM010002260">
    <property type="protein sequence ID" value="KAF6142401.1"/>
    <property type="molecule type" value="Genomic_DNA"/>
</dbReference>
<keyword evidence="2" id="KW-0810">Translation regulation</keyword>
<feature type="repeat" description="Pumilio" evidence="4">
    <location>
        <begin position="424"/>
        <end position="446"/>
    </location>
</feature>
<dbReference type="PROSITE" id="PS50303">
    <property type="entry name" value="PUM_HD"/>
    <property type="match status" value="1"/>
</dbReference>
<dbReference type="AlphaFoldDB" id="A0A7J7LI99"/>
<dbReference type="Proteomes" id="UP000541444">
    <property type="component" value="Unassembled WGS sequence"/>
</dbReference>
<keyword evidence="1" id="KW-0677">Repeat</keyword>
<evidence type="ECO:0000313" key="6">
    <source>
        <dbReference type="EMBL" id="KAF6142401.1"/>
    </source>
</evidence>
<keyword evidence="7" id="KW-1185">Reference proteome</keyword>
<dbReference type="InterPro" id="IPR033133">
    <property type="entry name" value="PUM-HD"/>
</dbReference>
<feature type="repeat" description="Pumilio" evidence="4">
    <location>
        <begin position="239"/>
        <end position="274"/>
    </location>
</feature>
<comment type="caution">
    <text evidence="6">The sequence shown here is derived from an EMBL/GenBank/DDBJ whole genome shotgun (WGS) entry which is preliminary data.</text>
</comment>
<dbReference type="InterPro" id="IPR033712">
    <property type="entry name" value="Pumilio_RNA-bd"/>
</dbReference>
<dbReference type="SUPFAM" id="SSF48371">
    <property type="entry name" value="ARM repeat"/>
    <property type="match status" value="1"/>
</dbReference>
<dbReference type="PANTHER" id="PTHR12537">
    <property type="entry name" value="RNA BINDING PROTEIN PUMILIO-RELATED"/>
    <property type="match status" value="1"/>
</dbReference>
<dbReference type="GO" id="GO:0006417">
    <property type="term" value="P:regulation of translation"/>
    <property type="evidence" value="ECO:0007669"/>
    <property type="project" value="UniProtKB-KW"/>
</dbReference>
<evidence type="ECO:0000259" key="5">
    <source>
        <dbReference type="PROSITE" id="PS50303"/>
    </source>
</evidence>
<protein>
    <recommendedName>
        <fullName evidence="5">PUM-HD domain-containing protein</fullName>
    </recommendedName>
</protein>
<proteinExistence type="predicted"/>
<evidence type="ECO:0000256" key="1">
    <source>
        <dbReference type="ARBA" id="ARBA00022737"/>
    </source>
</evidence>
<feature type="domain" description="PUM-HD" evidence="5">
    <location>
        <begin position="215"/>
        <end position="560"/>
    </location>
</feature>
<evidence type="ECO:0000256" key="2">
    <source>
        <dbReference type="ARBA" id="ARBA00022845"/>
    </source>
</evidence>
<gene>
    <name evidence="6" type="ORF">GIB67_033828</name>
</gene>
<dbReference type="OrthoDB" id="668540at2759"/>